<keyword evidence="1" id="KW-0812">Transmembrane</keyword>
<sequence length="113" mass="13013">MMVFDPYVNVPQSVVLLNRMEHHGYANNINNYITILGMFILYTALVILRSTGSSQRVKIQVVRSKRLHSLDHNSVIYDQHACTPAWILLYSHVLCASFHGYHLHGIAHVLDWK</sequence>
<protein>
    <submittedName>
        <fullName evidence="2">Uncharacterized protein</fullName>
    </submittedName>
</protein>
<dbReference type="AlphaFoldDB" id="A0A4U5MU55"/>
<name>A0A4U5MU55_STECR</name>
<feature type="transmembrane region" description="Helical" evidence="1">
    <location>
        <begin position="29"/>
        <end position="48"/>
    </location>
</feature>
<evidence type="ECO:0000313" key="2">
    <source>
        <dbReference type="EMBL" id="TKR73317.1"/>
    </source>
</evidence>
<comment type="caution">
    <text evidence="2">The sequence shown here is derived from an EMBL/GenBank/DDBJ whole genome shotgun (WGS) entry which is preliminary data.</text>
</comment>
<keyword evidence="1" id="KW-0472">Membrane</keyword>
<dbReference type="Proteomes" id="UP000298663">
    <property type="component" value="Unassembled WGS sequence"/>
</dbReference>
<evidence type="ECO:0000313" key="3">
    <source>
        <dbReference type="Proteomes" id="UP000298663"/>
    </source>
</evidence>
<keyword evidence="3" id="KW-1185">Reference proteome</keyword>
<gene>
    <name evidence="2" type="ORF">L596_020640</name>
</gene>
<reference evidence="2 3" key="1">
    <citation type="journal article" date="2015" name="Genome Biol.">
        <title>Comparative genomics of Steinernema reveals deeply conserved gene regulatory networks.</title>
        <authorList>
            <person name="Dillman A.R."/>
            <person name="Macchietto M."/>
            <person name="Porter C.F."/>
            <person name="Rogers A."/>
            <person name="Williams B."/>
            <person name="Antoshechkin I."/>
            <person name="Lee M.M."/>
            <person name="Goodwin Z."/>
            <person name="Lu X."/>
            <person name="Lewis E.E."/>
            <person name="Goodrich-Blair H."/>
            <person name="Stock S.P."/>
            <person name="Adams B.J."/>
            <person name="Sternberg P.W."/>
            <person name="Mortazavi A."/>
        </authorList>
    </citation>
    <scope>NUCLEOTIDE SEQUENCE [LARGE SCALE GENOMIC DNA]</scope>
    <source>
        <strain evidence="2 3">ALL</strain>
    </source>
</reference>
<accession>A0A4U5MU55</accession>
<organism evidence="2 3">
    <name type="scientific">Steinernema carpocapsae</name>
    <name type="common">Entomopathogenic nematode</name>
    <dbReference type="NCBI Taxonomy" id="34508"/>
    <lineage>
        <taxon>Eukaryota</taxon>
        <taxon>Metazoa</taxon>
        <taxon>Ecdysozoa</taxon>
        <taxon>Nematoda</taxon>
        <taxon>Chromadorea</taxon>
        <taxon>Rhabditida</taxon>
        <taxon>Tylenchina</taxon>
        <taxon>Panagrolaimomorpha</taxon>
        <taxon>Strongyloidoidea</taxon>
        <taxon>Steinernematidae</taxon>
        <taxon>Steinernema</taxon>
    </lineage>
</organism>
<evidence type="ECO:0000256" key="1">
    <source>
        <dbReference type="SAM" id="Phobius"/>
    </source>
</evidence>
<keyword evidence="1" id="KW-1133">Transmembrane helix</keyword>
<proteinExistence type="predicted"/>
<dbReference type="EMBL" id="AZBU02000006">
    <property type="protein sequence ID" value="TKR73317.1"/>
    <property type="molecule type" value="Genomic_DNA"/>
</dbReference>
<reference evidence="2 3" key="2">
    <citation type="journal article" date="2019" name="G3 (Bethesda)">
        <title>Hybrid Assembly of the Genome of the Entomopathogenic Nematode Steinernema carpocapsae Identifies the X-Chromosome.</title>
        <authorList>
            <person name="Serra L."/>
            <person name="Macchietto M."/>
            <person name="Macias-Munoz A."/>
            <person name="McGill C.J."/>
            <person name="Rodriguez I.M."/>
            <person name="Rodriguez B."/>
            <person name="Murad R."/>
            <person name="Mortazavi A."/>
        </authorList>
    </citation>
    <scope>NUCLEOTIDE SEQUENCE [LARGE SCALE GENOMIC DNA]</scope>
    <source>
        <strain evidence="2 3">ALL</strain>
    </source>
</reference>